<evidence type="ECO:0000256" key="7">
    <source>
        <dbReference type="SAM" id="Phobius"/>
    </source>
</evidence>
<reference evidence="8 9" key="1">
    <citation type="submission" date="2014-07" db="EMBL/GenBank/DDBJ databases">
        <title>Draft Genome Sequences of Environmental Pseudomonas syringae strains.</title>
        <authorList>
            <person name="Baltrus D.A."/>
            <person name="Berge O."/>
            <person name="Morris C."/>
        </authorList>
    </citation>
    <scope>NUCLEOTIDE SEQUENCE [LARGE SCALE GENOMIC DNA]</scope>
    <source>
        <strain evidence="8 9">GAW0119</strain>
    </source>
</reference>
<evidence type="ECO:0000256" key="4">
    <source>
        <dbReference type="ARBA" id="ARBA00022692"/>
    </source>
</evidence>
<dbReference type="Pfam" id="PF04403">
    <property type="entry name" value="PqiA"/>
    <property type="match status" value="1"/>
</dbReference>
<keyword evidence="9" id="KW-1185">Reference proteome</keyword>
<keyword evidence="2" id="KW-1003">Cell membrane</keyword>
<dbReference type="InterPro" id="IPR051800">
    <property type="entry name" value="PqiA-PqiB_transport"/>
</dbReference>
<dbReference type="OrthoDB" id="9800207at2"/>
<dbReference type="PANTHER" id="PTHR30462:SF3">
    <property type="entry name" value="INTERMEMBRANE TRANSPORT PROTEIN PQIA"/>
    <property type="match status" value="1"/>
</dbReference>
<protein>
    <submittedName>
        <fullName evidence="8">Paraquat-inducible protein A</fullName>
    </submittedName>
</protein>
<keyword evidence="6 7" id="KW-0472">Membrane</keyword>
<dbReference type="RefSeq" id="WP_032630368.1">
    <property type="nucleotide sequence ID" value="NZ_JPQU01000056.1"/>
</dbReference>
<keyword evidence="3" id="KW-0997">Cell inner membrane</keyword>
<evidence type="ECO:0000313" key="9">
    <source>
        <dbReference type="Proteomes" id="UP000028631"/>
    </source>
</evidence>
<evidence type="ECO:0000256" key="1">
    <source>
        <dbReference type="ARBA" id="ARBA00004533"/>
    </source>
</evidence>
<proteinExistence type="predicted"/>
<dbReference type="GO" id="GO:0005886">
    <property type="term" value="C:plasma membrane"/>
    <property type="evidence" value="ECO:0007669"/>
    <property type="project" value="UniProtKB-SubCell"/>
</dbReference>
<feature type="transmembrane region" description="Helical" evidence="7">
    <location>
        <begin position="96"/>
        <end position="124"/>
    </location>
</feature>
<feature type="transmembrane region" description="Helical" evidence="7">
    <location>
        <begin position="45"/>
        <end position="64"/>
    </location>
</feature>
<sequence length="208" mass="22808">MTGPNTAARFGLVTCHGCGLLLKARRLEGAHCSRCGCRVHRRKPNSLMSCWAFAIAAMILYVPANTLPIMETSSLFGSQDDTIMSGVVYLWRSGSWYLALVVFIASILVPMAKLLALIVLLVTVQLGSRWQPLQRAKLYRMVELVGRWSMLDVYVVTLLVALVQLDALATIKPGPGALAFGAVVVLTLLAAMHFDPRLIWDSLENAHD</sequence>
<organism evidence="8 9">
    <name type="scientific">Pseudomonas syringae</name>
    <dbReference type="NCBI Taxonomy" id="317"/>
    <lineage>
        <taxon>Bacteria</taxon>
        <taxon>Pseudomonadati</taxon>
        <taxon>Pseudomonadota</taxon>
        <taxon>Gammaproteobacteria</taxon>
        <taxon>Pseudomonadales</taxon>
        <taxon>Pseudomonadaceae</taxon>
        <taxon>Pseudomonas</taxon>
    </lineage>
</organism>
<dbReference type="PANTHER" id="PTHR30462">
    <property type="entry name" value="INTERMEMBRANE TRANSPORT PROTEIN PQIB-RELATED"/>
    <property type="match status" value="1"/>
</dbReference>
<evidence type="ECO:0000256" key="6">
    <source>
        <dbReference type="ARBA" id="ARBA00023136"/>
    </source>
</evidence>
<accession>A0A085VDL1</accession>
<dbReference type="AlphaFoldDB" id="A0A085VDL1"/>
<comment type="subcellular location">
    <subcellularLocation>
        <location evidence="1">Cell inner membrane</location>
    </subcellularLocation>
</comment>
<gene>
    <name evidence="8" type="ORF">IV01_19415</name>
</gene>
<dbReference type="Proteomes" id="UP000028631">
    <property type="component" value="Unassembled WGS sequence"/>
</dbReference>
<dbReference type="InterPro" id="IPR007498">
    <property type="entry name" value="PqiA-like"/>
</dbReference>
<comment type="caution">
    <text evidence="8">The sequence shown here is derived from an EMBL/GenBank/DDBJ whole genome shotgun (WGS) entry which is preliminary data.</text>
</comment>
<keyword evidence="4 7" id="KW-0812">Transmembrane</keyword>
<evidence type="ECO:0000313" key="8">
    <source>
        <dbReference type="EMBL" id="KFE53524.1"/>
    </source>
</evidence>
<dbReference type="EMBL" id="JPQU01000056">
    <property type="protein sequence ID" value="KFE53524.1"/>
    <property type="molecule type" value="Genomic_DNA"/>
</dbReference>
<dbReference type="PATRIC" id="fig|317.175.peg.4048"/>
<evidence type="ECO:0000256" key="5">
    <source>
        <dbReference type="ARBA" id="ARBA00022989"/>
    </source>
</evidence>
<evidence type="ECO:0000256" key="2">
    <source>
        <dbReference type="ARBA" id="ARBA00022475"/>
    </source>
</evidence>
<feature type="transmembrane region" description="Helical" evidence="7">
    <location>
        <begin position="145"/>
        <end position="165"/>
    </location>
</feature>
<name>A0A085VDL1_PSESX</name>
<keyword evidence="5 7" id="KW-1133">Transmembrane helix</keyword>
<feature type="transmembrane region" description="Helical" evidence="7">
    <location>
        <begin position="177"/>
        <end position="194"/>
    </location>
</feature>
<evidence type="ECO:0000256" key="3">
    <source>
        <dbReference type="ARBA" id="ARBA00022519"/>
    </source>
</evidence>